<dbReference type="SMART" id="SM00456">
    <property type="entry name" value="WW"/>
    <property type="match status" value="1"/>
</dbReference>
<name>A0A6V3QQI0_9EUKA</name>
<dbReference type="EMBL" id="HBIV01034793">
    <property type="protein sequence ID" value="CAE0673136.1"/>
    <property type="molecule type" value="Transcribed_RNA"/>
</dbReference>
<dbReference type="SUPFAM" id="SSF51045">
    <property type="entry name" value="WW domain"/>
    <property type="match status" value="1"/>
</dbReference>
<feature type="region of interest" description="Disordered" evidence="1">
    <location>
        <begin position="112"/>
        <end position="217"/>
    </location>
</feature>
<dbReference type="AlphaFoldDB" id="A0A6V3QQI0"/>
<sequence length="570" mass="64240">MPTKKNVSDILEDPFFAKLEKKKKSQKAAGGGRVTEIAKDFEGKNEAEKRLDSNPVHRCPGVNFNEIKEFHENEIAARAKKTEVIKGTGKGRRFRRGRKKATEGASEVLAVAGIVPEEERDAPQEDVGDISQKDIGESRDDEEQHEALVTGAVFAAAGAGAAAEVAGHVETGDQKEEIEADHLNTEEQELDIEEQVSDVMEQAAEDEDVDDEEARDEDVHAIVGETLGAIVAEVCAGASVEEKVVHEPEEQAEYDAEDENPAEIKGEDLKLKKTYWRERVDPKTGKMYYYNKKTKKVQWERPNVDYKPVNKEEDKDNIGPPSEEQRIKRASEKKKAKEAKKKSSLTVEVAEKPFGMISCGQLVVNVWGDAEKAGLAIGDRLIRIKGKKVKSQRELKSLLSKAVLPYEIEYLPGDESTFSKAQKLQVKADLRLFRAGDPELEEKVEKKNKFGRKQTRYLKLYKYNLYYAHSVDELNTHKKLDKLEKEFKDSRQMKLAKKKKIKRKNVVIVPIKAITSVESTSNGFTITSGVGALSRRFTFEVDQDCERFRDQWSEAIELSRDMLSKHMAAL</sequence>
<dbReference type="PROSITE" id="PS50020">
    <property type="entry name" value="WW_DOMAIN_2"/>
    <property type="match status" value="1"/>
</dbReference>
<dbReference type="CDD" id="cd00201">
    <property type="entry name" value="WW"/>
    <property type="match status" value="1"/>
</dbReference>
<dbReference type="SUPFAM" id="SSF50156">
    <property type="entry name" value="PDZ domain-like"/>
    <property type="match status" value="1"/>
</dbReference>
<feature type="region of interest" description="Disordered" evidence="1">
    <location>
        <begin position="243"/>
        <end position="265"/>
    </location>
</feature>
<feature type="compositionally biased region" description="Acidic residues" evidence="1">
    <location>
        <begin position="250"/>
        <end position="261"/>
    </location>
</feature>
<feature type="region of interest" description="Disordered" evidence="1">
    <location>
        <begin position="21"/>
        <end position="58"/>
    </location>
</feature>
<feature type="compositionally biased region" description="Basic and acidic residues" evidence="1">
    <location>
        <begin position="301"/>
        <end position="335"/>
    </location>
</feature>
<feature type="compositionally biased region" description="Basic and acidic residues" evidence="1">
    <location>
        <begin position="170"/>
        <end position="185"/>
    </location>
</feature>
<dbReference type="Gene3D" id="2.20.70.10">
    <property type="match status" value="1"/>
</dbReference>
<gene>
    <name evidence="3" type="ORF">LGLO00237_LOCUS24812</name>
</gene>
<feature type="compositionally biased region" description="Low complexity" evidence="1">
    <location>
        <begin position="147"/>
        <end position="169"/>
    </location>
</feature>
<dbReference type="InterPro" id="IPR036034">
    <property type="entry name" value="PDZ_sf"/>
</dbReference>
<dbReference type="Gene3D" id="2.30.42.10">
    <property type="match status" value="1"/>
</dbReference>
<evidence type="ECO:0000256" key="1">
    <source>
        <dbReference type="SAM" id="MobiDB-lite"/>
    </source>
</evidence>
<reference evidence="3" key="1">
    <citation type="submission" date="2021-01" db="EMBL/GenBank/DDBJ databases">
        <authorList>
            <person name="Corre E."/>
            <person name="Pelletier E."/>
            <person name="Niang G."/>
            <person name="Scheremetjew M."/>
            <person name="Finn R."/>
            <person name="Kale V."/>
            <person name="Holt S."/>
            <person name="Cochrane G."/>
            <person name="Meng A."/>
            <person name="Brown T."/>
            <person name="Cohen L."/>
        </authorList>
    </citation>
    <scope>NUCLEOTIDE SEQUENCE</scope>
    <source>
        <strain evidence="3">CCCM811</strain>
    </source>
</reference>
<feature type="region of interest" description="Disordered" evidence="1">
    <location>
        <begin position="301"/>
        <end position="342"/>
    </location>
</feature>
<evidence type="ECO:0000259" key="2">
    <source>
        <dbReference type="PROSITE" id="PS50020"/>
    </source>
</evidence>
<feature type="compositionally biased region" description="Acidic residues" evidence="1">
    <location>
        <begin position="186"/>
        <end position="196"/>
    </location>
</feature>
<accession>A0A6V3QQI0</accession>
<evidence type="ECO:0000313" key="3">
    <source>
        <dbReference type="EMBL" id="CAE0673136.1"/>
    </source>
</evidence>
<dbReference type="InterPro" id="IPR036020">
    <property type="entry name" value="WW_dom_sf"/>
</dbReference>
<feature type="domain" description="WW" evidence="2">
    <location>
        <begin position="276"/>
        <end position="304"/>
    </location>
</feature>
<dbReference type="InterPro" id="IPR001202">
    <property type="entry name" value="WW_dom"/>
</dbReference>
<feature type="compositionally biased region" description="Acidic residues" evidence="1">
    <location>
        <begin position="116"/>
        <end position="128"/>
    </location>
</feature>
<organism evidence="3">
    <name type="scientific">Lotharella globosa</name>
    <dbReference type="NCBI Taxonomy" id="91324"/>
    <lineage>
        <taxon>Eukaryota</taxon>
        <taxon>Sar</taxon>
        <taxon>Rhizaria</taxon>
        <taxon>Cercozoa</taxon>
        <taxon>Chlorarachniophyceae</taxon>
        <taxon>Lotharella</taxon>
    </lineage>
</organism>
<feature type="compositionally biased region" description="Acidic residues" evidence="1">
    <location>
        <begin position="203"/>
        <end position="216"/>
    </location>
</feature>
<feature type="compositionally biased region" description="Basic and acidic residues" evidence="1">
    <location>
        <begin position="36"/>
        <end position="52"/>
    </location>
</feature>
<protein>
    <recommendedName>
        <fullName evidence="2">WW domain-containing protein</fullName>
    </recommendedName>
</protein>
<dbReference type="Pfam" id="PF00397">
    <property type="entry name" value="WW"/>
    <property type="match status" value="1"/>
</dbReference>
<proteinExistence type="predicted"/>